<evidence type="ECO:0000313" key="10">
    <source>
        <dbReference type="Proteomes" id="UP000295431"/>
    </source>
</evidence>
<gene>
    <name evidence="9" type="ORF">E1284_26995</name>
</gene>
<evidence type="ECO:0000256" key="6">
    <source>
        <dbReference type="ARBA" id="ARBA00022840"/>
    </source>
</evidence>
<dbReference type="InterPro" id="IPR011009">
    <property type="entry name" value="Kinase-like_dom_sf"/>
</dbReference>
<comment type="caution">
    <text evidence="9">The sequence shown here is derived from an EMBL/GenBank/DDBJ whole genome shotgun (WGS) entry which is preliminary data.</text>
</comment>
<dbReference type="InterPro" id="IPR000719">
    <property type="entry name" value="Prot_kinase_dom"/>
</dbReference>
<dbReference type="PANTHER" id="PTHR43289:SF6">
    <property type="entry name" value="SERINE_THREONINE-PROTEIN KINASE NEKL-3"/>
    <property type="match status" value="1"/>
</dbReference>
<feature type="domain" description="Protein kinase" evidence="8">
    <location>
        <begin position="111"/>
        <end position="374"/>
    </location>
</feature>
<dbReference type="Gene3D" id="3.30.200.20">
    <property type="entry name" value="Phosphorylase Kinase, domain 1"/>
    <property type="match status" value="1"/>
</dbReference>
<organism evidence="9 10">
    <name type="scientific">Actinomadura bangladeshensis</name>
    <dbReference type="NCBI Taxonomy" id="453573"/>
    <lineage>
        <taxon>Bacteria</taxon>
        <taxon>Bacillati</taxon>
        <taxon>Actinomycetota</taxon>
        <taxon>Actinomycetes</taxon>
        <taxon>Streptosporangiales</taxon>
        <taxon>Thermomonosporaceae</taxon>
        <taxon>Actinomadura</taxon>
    </lineage>
</organism>
<evidence type="ECO:0000256" key="3">
    <source>
        <dbReference type="ARBA" id="ARBA00022679"/>
    </source>
</evidence>
<keyword evidence="5" id="KW-0418">Kinase</keyword>
<dbReference type="Gene3D" id="1.10.510.10">
    <property type="entry name" value="Transferase(Phosphotransferase) domain 1"/>
    <property type="match status" value="1"/>
</dbReference>
<proteinExistence type="predicted"/>
<dbReference type="SUPFAM" id="SSF48452">
    <property type="entry name" value="TPR-like"/>
    <property type="match status" value="3"/>
</dbReference>
<evidence type="ECO:0000313" key="9">
    <source>
        <dbReference type="EMBL" id="TDC11737.1"/>
    </source>
</evidence>
<keyword evidence="6" id="KW-0067">ATP-binding</keyword>
<dbReference type="GO" id="GO:0005524">
    <property type="term" value="F:ATP binding"/>
    <property type="evidence" value="ECO:0007669"/>
    <property type="project" value="UniProtKB-KW"/>
</dbReference>
<dbReference type="OrthoDB" id="9795258at2"/>
<dbReference type="RefSeq" id="WP_131942953.1">
    <property type="nucleotide sequence ID" value="NZ_BAAAMX010000046.1"/>
</dbReference>
<feature type="region of interest" description="Disordered" evidence="7">
    <location>
        <begin position="375"/>
        <end position="402"/>
    </location>
</feature>
<dbReference type="InterPro" id="IPR019734">
    <property type="entry name" value="TPR_rpt"/>
</dbReference>
<evidence type="ECO:0000256" key="4">
    <source>
        <dbReference type="ARBA" id="ARBA00022741"/>
    </source>
</evidence>
<dbReference type="GO" id="GO:0004674">
    <property type="term" value="F:protein serine/threonine kinase activity"/>
    <property type="evidence" value="ECO:0007669"/>
    <property type="project" value="UniProtKB-KW"/>
</dbReference>
<keyword evidence="2" id="KW-0723">Serine/threonine-protein kinase</keyword>
<dbReference type="Pfam" id="PF00069">
    <property type="entry name" value="Pkinase"/>
    <property type="match status" value="1"/>
</dbReference>
<evidence type="ECO:0000256" key="1">
    <source>
        <dbReference type="ARBA" id="ARBA00012513"/>
    </source>
</evidence>
<dbReference type="EMBL" id="SMJW01000164">
    <property type="protein sequence ID" value="TDC11737.1"/>
    <property type="molecule type" value="Genomic_DNA"/>
</dbReference>
<sequence>MRNLIRRRPLSPDELRRHAELALERGDRAGALAALETAVRAAPEDSTNHLRLGRLLLSFGSPEAARQAFSAATVLQPTCAEAKRALADIPPRPEQPIEFEVGDVIHAGTHRYHVTGVRVGGFSVVYLADLEEAGNRSKVALKTFRGQTGWNRHDRERLSHEATAWLRLPPHPNVTTALMFEMIDDVPYLLLEQAADGDLASLLAQGALAPATCIDYGAQICDAMTFLSRHGVRAHGDLTPANCLIRDEDQIMLTDFGAAAAVREAEVLRGELGTLNPATARRYVTRPATAHYLPPEWRDSGRRTMRGDLYSFGVLLFVMLGGRPEDAARATRNDKAAPTALPARLADLIRRCTEPSPRRRPSSFRAVRGELAAIRRDFPKSRPTRNAAPRRPNPPDLPEGIKPASREARAALLKLRATSLLWLGRYRRCYRMLNAALRLDGSDAGTWSLKAILLSTLGDRQGALEAAEKASALAAGDPQAELAVAAAFFAAGDRARASDVLASAMASPDHAHSAAALACVAAADAGRWNECLTWVDRALARDRNYRLLTLKALAQYFHGDRDAALGTAAEVIRHRPLIRLAWVVRCLVHLARHDIQEAEVSYARVRDLSPVLSASTWALRGRFAAEHHRYDEAGRSVLEARATLTEAESVDRHVAGAVLADGAWAEHALEQSRNVADLAARALSLARSGPPAHYRSLALIAEASELDPTSKHITDCIWLLIHTLGGLSKATDLARTHYSGPELDRIVQVLTDRVWTAQSASAT</sequence>
<dbReference type="AlphaFoldDB" id="A0A4R4NUQ6"/>
<evidence type="ECO:0000256" key="2">
    <source>
        <dbReference type="ARBA" id="ARBA00022527"/>
    </source>
</evidence>
<reference evidence="9 10" key="1">
    <citation type="submission" date="2019-03" db="EMBL/GenBank/DDBJ databases">
        <title>Draft genome sequences of novel Actinobacteria.</title>
        <authorList>
            <person name="Sahin N."/>
            <person name="Ay H."/>
            <person name="Saygin H."/>
        </authorList>
    </citation>
    <scope>NUCLEOTIDE SEQUENCE [LARGE SCALE GENOMIC DNA]</scope>
    <source>
        <strain evidence="9 10">DSM 45347</strain>
    </source>
</reference>
<dbReference type="Gene3D" id="1.25.40.10">
    <property type="entry name" value="Tetratricopeptide repeat domain"/>
    <property type="match status" value="3"/>
</dbReference>
<protein>
    <recommendedName>
        <fullName evidence="1">non-specific serine/threonine protein kinase</fullName>
        <ecNumber evidence="1">2.7.11.1</ecNumber>
    </recommendedName>
</protein>
<dbReference type="PROSITE" id="PS50011">
    <property type="entry name" value="PROTEIN_KINASE_DOM"/>
    <property type="match status" value="1"/>
</dbReference>
<evidence type="ECO:0000256" key="7">
    <source>
        <dbReference type="SAM" id="MobiDB-lite"/>
    </source>
</evidence>
<dbReference type="EC" id="2.7.11.1" evidence="1"/>
<keyword evidence="4" id="KW-0547">Nucleotide-binding</keyword>
<keyword evidence="10" id="KW-1185">Reference proteome</keyword>
<dbReference type="Proteomes" id="UP000295431">
    <property type="component" value="Unassembled WGS sequence"/>
</dbReference>
<evidence type="ECO:0000259" key="8">
    <source>
        <dbReference type="PROSITE" id="PS50011"/>
    </source>
</evidence>
<dbReference type="SMART" id="SM00028">
    <property type="entry name" value="TPR"/>
    <property type="match status" value="6"/>
</dbReference>
<name>A0A4R4NUQ6_9ACTN</name>
<dbReference type="PANTHER" id="PTHR43289">
    <property type="entry name" value="MITOGEN-ACTIVATED PROTEIN KINASE KINASE KINASE 20-RELATED"/>
    <property type="match status" value="1"/>
</dbReference>
<evidence type="ECO:0000256" key="5">
    <source>
        <dbReference type="ARBA" id="ARBA00022777"/>
    </source>
</evidence>
<dbReference type="Pfam" id="PF14559">
    <property type="entry name" value="TPR_19"/>
    <property type="match status" value="1"/>
</dbReference>
<keyword evidence="3" id="KW-0808">Transferase</keyword>
<accession>A0A4R4NUQ6</accession>
<dbReference type="SUPFAM" id="SSF56112">
    <property type="entry name" value="Protein kinase-like (PK-like)"/>
    <property type="match status" value="1"/>
</dbReference>
<dbReference type="InterPro" id="IPR011990">
    <property type="entry name" value="TPR-like_helical_dom_sf"/>
</dbReference>